<dbReference type="GO" id="GO:0015074">
    <property type="term" value="P:DNA integration"/>
    <property type="evidence" value="ECO:0007669"/>
    <property type="project" value="InterPro"/>
</dbReference>
<evidence type="ECO:0000259" key="4">
    <source>
        <dbReference type="PROSITE" id="PS51898"/>
    </source>
</evidence>
<reference evidence="5 6" key="1">
    <citation type="submission" date="2019-03" db="EMBL/GenBank/DDBJ databases">
        <title>Porphyromonas levii Isolated from the Uterus of Dairy Cows.</title>
        <authorList>
            <person name="Francis A.M."/>
        </authorList>
    </citation>
    <scope>NUCLEOTIDE SEQUENCE [LARGE SCALE GENOMIC DNA]</scope>
    <source>
        <strain evidence="5 6">AF5678</strain>
    </source>
</reference>
<evidence type="ECO:0000256" key="2">
    <source>
        <dbReference type="ARBA" id="ARBA00023125"/>
    </source>
</evidence>
<dbReference type="SUPFAM" id="SSF56349">
    <property type="entry name" value="DNA breaking-rejoining enzymes"/>
    <property type="match status" value="1"/>
</dbReference>
<feature type="domain" description="Tyr recombinase" evidence="4">
    <location>
        <begin position="56"/>
        <end position="230"/>
    </location>
</feature>
<dbReference type="Gene3D" id="1.10.150.130">
    <property type="match status" value="1"/>
</dbReference>
<protein>
    <recommendedName>
        <fullName evidence="4">Tyr recombinase domain-containing protein</fullName>
    </recommendedName>
</protein>
<dbReference type="CDD" id="cd01185">
    <property type="entry name" value="INTN1_C_like"/>
    <property type="match status" value="1"/>
</dbReference>
<dbReference type="InterPro" id="IPR002104">
    <property type="entry name" value="Integrase_catalytic"/>
</dbReference>
<keyword evidence="3" id="KW-0233">DNA recombination</keyword>
<dbReference type="PANTHER" id="PTHR30349">
    <property type="entry name" value="PHAGE INTEGRASE-RELATED"/>
    <property type="match status" value="1"/>
</dbReference>
<keyword evidence="2" id="KW-0238">DNA-binding</keyword>
<comment type="caution">
    <text evidence="5">The sequence shown here is derived from an EMBL/GenBank/DDBJ whole genome shotgun (WGS) entry which is preliminary data.</text>
</comment>
<keyword evidence="6" id="KW-1185">Reference proteome</keyword>
<dbReference type="GO" id="GO:0006310">
    <property type="term" value="P:DNA recombination"/>
    <property type="evidence" value="ECO:0007669"/>
    <property type="project" value="UniProtKB-KW"/>
</dbReference>
<dbReference type="Proteomes" id="UP000297225">
    <property type="component" value="Unassembled WGS sequence"/>
</dbReference>
<accession>A0A4Y8WNJ1</accession>
<sequence>MELFEQVKVDLFRDNKKVSTINFYLQHLKTVCNFAVNQGWLASNPLRGAKLLKITATLRYLTEEELKNIFLSRVDGQREVVRDIFEFMTLTSLALSDVLRLSPAHIKNENNRVIIRIQRLKTSVECVIPLLYRANEILDKYTKDRNAEDNRPIFPHFDNKNFNRHLGRIACIARVNKKVTSHMARHSFGSRAVSHGVHLSAVQVCMGHKSIKTTERYSTMQTDGLQKEIDKLESLTTYK</sequence>
<dbReference type="AlphaFoldDB" id="A0A4Y8WNJ1"/>
<dbReference type="STRING" id="1122973.GCA_000379925_00365"/>
<dbReference type="InterPro" id="IPR013762">
    <property type="entry name" value="Integrase-like_cat_sf"/>
</dbReference>
<organism evidence="5 6">
    <name type="scientific">Porphyromonas levii</name>
    <dbReference type="NCBI Taxonomy" id="28114"/>
    <lineage>
        <taxon>Bacteria</taxon>
        <taxon>Pseudomonadati</taxon>
        <taxon>Bacteroidota</taxon>
        <taxon>Bacteroidia</taxon>
        <taxon>Bacteroidales</taxon>
        <taxon>Porphyromonadaceae</taxon>
        <taxon>Porphyromonas</taxon>
    </lineage>
</organism>
<dbReference type="Gene3D" id="1.10.443.10">
    <property type="entry name" value="Intergrase catalytic core"/>
    <property type="match status" value="1"/>
</dbReference>
<evidence type="ECO:0000313" key="5">
    <source>
        <dbReference type="EMBL" id="TFH94477.1"/>
    </source>
</evidence>
<dbReference type="InterPro" id="IPR011010">
    <property type="entry name" value="DNA_brk_join_enz"/>
</dbReference>
<dbReference type="GO" id="GO:0003677">
    <property type="term" value="F:DNA binding"/>
    <property type="evidence" value="ECO:0007669"/>
    <property type="project" value="UniProtKB-KW"/>
</dbReference>
<name>A0A4Y8WNJ1_9PORP</name>
<dbReference type="Pfam" id="PF00589">
    <property type="entry name" value="Phage_integrase"/>
    <property type="match status" value="1"/>
</dbReference>
<evidence type="ECO:0000256" key="3">
    <source>
        <dbReference type="ARBA" id="ARBA00023172"/>
    </source>
</evidence>
<comment type="similarity">
    <text evidence="1">Belongs to the 'phage' integrase family.</text>
</comment>
<evidence type="ECO:0000256" key="1">
    <source>
        <dbReference type="ARBA" id="ARBA00008857"/>
    </source>
</evidence>
<proteinExistence type="inferred from homology"/>
<evidence type="ECO:0000313" key="6">
    <source>
        <dbReference type="Proteomes" id="UP000297225"/>
    </source>
</evidence>
<dbReference type="EMBL" id="SPNC01000118">
    <property type="protein sequence ID" value="TFH94477.1"/>
    <property type="molecule type" value="Genomic_DNA"/>
</dbReference>
<dbReference type="PANTHER" id="PTHR30349:SF64">
    <property type="entry name" value="PROPHAGE INTEGRASE INTD-RELATED"/>
    <property type="match status" value="1"/>
</dbReference>
<dbReference type="InterPro" id="IPR010998">
    <property type="entry name" value="Integrase_recombinase_N"/>
</dbReference>
<dbReference type="InterPro" id="IPR050090">
    <property type="entry name" value="Tyrosine_recombinase_XerCD"/>
</dbReference>
<gene>
    <name evidence="5" type="ORF">E4P47_07360</name>
</gene>
<dbReference type="PROSITE" id="PS51898">
    <property type="entry name" value="TYR_RECOMBINASE"/>
    <property type="match status" value="1"/>
</dbReference>